<protein>
    <submittedName>
        <fullName evidence="1">Uncharacterized protein</fullName>
    </submittedName>
</protein>
<evidence type="ECO:0000313" key="1">
    <source>
        <dbReference type="EMBL" id="KER24211.1"/>
    </source>
</evidence>
<dbReference type="RefSeq" id="XP_009172017.1">
    <property type="nucleotide sequence ID" value="XM_009173753.1"/>
</dbReference>
<proteinExistence type="predicted"/>
<evidence type="ECO:0000313" key="2">
    <source>
        <dbReference type="Proteomes" id="UP000054324"/>
    </source>
</evidence>
<accession>A0A074ZAB8</accession>
<dbReference type="EMBL" id="KL596818">
    <property type="protein sequence ID" value="KER24211.1"/>
    <property type="molecule type" value="Genomic_DNA"/>
</dbReference>
<dbReference type="AlphaFoldDB" id="A0A074ZAB8"/>
<name>A0A074ZAB8_OPIVI</name>
<dbReference type="CTD" id="20322237"/>
<organism evidence="1 2">
    <name type="scientific">Opisthorchis viverrini</name>
    <name type="common">Southeast Asian liver fluke</name>
    <dbReference type="NCBI Taxonomy" id="6198"/>
    <lineage>
        <taxon>Eukaryota</taxon>
        <taxon>Metazoa</taxon>
        <taxon>Spiralia</taxon>
        <taxon>Lophotrochozoa</taxon>
        <taxon>Platyhelminthes</taxon>
        <taxon>Trematoda</taxon>
        <taxon>Digenea</taxon>
        <taxon>Opisthorchiida</taxon>
        <taxon>Opisthorchiata</taxon>
        <taxon>Opisthorchiidae</taxon>
        <taxon>Opisthorchis</taxon>
    </lineage>
</organism>
<keyword evidence="2" id="KW-1185">Reference proteome</keyword>
<dbReference type="Proteomes" id="UP000054324">
    <property type="component" value="Unassembled WGS sequence"/>
</dbReference>
<gene>
    <name evidence="1" type="ORF">T265_08058</name>
</gene>
<dbReference type="GeneID" id="20322237"/>
<sequence length="77" mass="8655">MRQPGAAHSVAWKHHKREIQLGSSLPLKKTNGYSGIFAATIYNKWLERKVCLLSGGKRPANKESVWNPSIELELLRG</sequence>
<dbReference type="KEGG" id="ovi:T265_08058"/>
<reference evidence="1 2" key="1">
    <citation type="submission" date="2013-11" db="EMBL/GenBank/DDBJ databases">
        <title>Opisthorchis viverrini - life in the bile duct.</title>
        <authorList>
            <person name="Young N.D."/>
            <person name="Nagarajan N."/>
            <person name="Lin S.J."/>
            <person name="Korhonen P.K."/>
            <person name="Jex A.R."/>
            <person name="Hall R.S."/>
            <person name="Safavi-Hemami H."/>
            <person name="Kaewkong W."/>
            <person name="Bertrand D."/>
            <person name="Gao S."/>
            <person name="Seet Q."/>
            <person name="Wongkham S."/>
            <person name="Teh B.T."/>
            <person name="Wongkham C."/>
            <person name="Intapan P.M."/>
            <person name="Maleewong W."/>
            <person name="Yang X."/>
            <person name="Hu M."/>
            <person name="Wang Z."/>
            <person name="Hofmann A."/>
            <person name="Sternberg P.W."/>
            <person name="Tan P."/>
            <person name="Wang J."/>
            <person name="Gasser R.B."/>
        </authorList>
    </citation>
    <scope>NUCLEOTIDE SEQUENCE [LARGE SCALE GENOMIC DNA]</scope>
</reference>